<dbReference type="Pfam" id="PF02636">
    <property type="entry name" value="Methyltransf_28"/>
    <property type="match status" value="1"/>
</dbReference>
<dbReference type="PANTHER" id="PTHR12049:SF7">
    <property type="entry name" value="PROTEIN ARGININE METHYLTRANSFERASE NDUFAF7, MITOCHONDRIAL"/>
    <property type="match status" value="1"/>
</dbReference>
<dbReference type="GO" id="GO:0035243">
    <property type="term" value="F:protein-arginine omega-N symmetric methyltransferase activity"/>
    <property type="evidence" value="ECO:0007669"/>
    <property type="project" value="UniProtKB-EC"/>
</dbReference>
<dbReference type="AlphaFoldDB" id="A0A0D7ALU9"/>
<dbReference type="SUPFAM" id="SSF53335">
    <property type="entry name" value="S-adenosyl-L-methionine-dependent methyltransferases"/>
    <property type="match status" value="1"/>
</dbReference>
<evidence type="ECO:0000256" key="2">
    <source>
        <dbReference type="ARBA" id="ARBA00005891"/>
    </source>
</evidence>
<keyword evidence="5 7" id="KW-0496">Mitochondrion</keyword>
<evidence type="ECO:0000256" key="4">
    <source>
        <dbReference type="ARBA" id="ARBA00022679"/>
    </source>
</evidence>
<evidence type="ECO:0000256" key="3">
    <source>
        <dbReference type="ARBA" id="ARBA00022603"/>
    </source>
</evidence>
<comment type="function">
    <text evidence="7">Arginine methyltransferase involved in the assembly or stability of mitochondrial NADH:ubiquinone oxidoreductase complex (complex I).</text>
</comment>
<keyword evidence="10" id="KW-1185">Reference proteome</keyword>
<protein>
    <recommendedName>
        <fullName evidence="7">Protein arginine methyltransferase NDUFAF7</fullName>
        <ecNumber evidence="7">2.1.1.320</ecNumber>
    </recommendedName>
</protein>
<sequence>TGPISVSTYMSLCSAHYYSSPSHPVFGSKGDFVTSPEISQLLAVWLLYQWQLAGSARRIRLIEFGPGRGTLMDDVLRVAYRLNRANPPEICVSLVETSKSLRDVQAQTLRKHEVHNVTWCSSIDKIPRAEENQFTMVLAHEFFDALPIRRPSSVDDDTRLSTVLSREPTPFAALLNKMAGATIGPQGTVPSPSVVIPPSFAPAPPPASSPLPEGPSSPFPALVKRLAALPISSQFEVCLDAWSVSRGIARLISGYGGAPPTTGESAEPTPEPPCKGCALIIDYGAARMFGDSFRAFKAHKHVSPFYAPGECDVTANVDFELLRDGVAGAALSAARAHGPVSQGHFLKLMGLDLRMDALVQSAKGDKDAEERIRVAAQRLVQGYELPPMSTNEDQTSRDNVSTKSQDFKRGTGMGREYQILGITSGLPGVPWPFIS</sequence>
<feature type="region of interest" description="Disordered" evidence="8">
    <location>
        <begin position="384"/>
        <end position="409"/>
    </location>
</feature>
<dbReference type="GO" id="GO:0032981">
    <property type="term" value="P:mitochondrial respiratory chain complex I assembly"/>
    <property type="evidence" value="ECO:0007669"/>
    <property type="project" value="TreeGrafter"/>
</dbReference>
<reference evidence="9 10" key="1">
    <citation type="journal article" date="2015" name="Fungal Genet. Biol.">
        <title>Evolution of novel wood decay mechanisms in Agaricales revealed by the genome sequences of Fistulina hepatica and Cylindrobasidium torrendii.</title>
        <authorList>
            <person name="Floudas D."/>
            <person name="Held B.W."/>
            <person name="Riley R."/>
            <person name="Nagy L.G."/>
            <person name="Koehler G."/>
            <person name="Ransdell A.S."/>
            <person name="Younus H."/>
            <person name="Chow J."/>
            <person name="Chiniquy J."/>
            <person name="Lipzen A."/>
            <person name="Tritt A."/>
            <person name="Sun H."/>
            <person name="Haridas S."/>
            <person name="LaButti K."/>
            <person name="Ohm R.A."/>
            <person name="Kues U."/>
            <person name="Blanchette R.A."/>
            <person name="Grigoriev I.V."/>
            <person name="Minto R.E."/>
            <person name="Hibbett D.S."/>
        </authorList>
    </citation>
    <scope>NUCLEOTIDE SEQUENCE [LARGE SCALE GENOMIC DNA]</scope>
    <source>
        <strain evidence="9 10">ATCC 64428</strain>
    </source>
</reference>
<organism evidence="9 10">
    <name type="scientific">Fistulina hepatica ATCC 64428</name>
    <dbReference type="NCBI Taxonomy" id="1128425"/>
    <lineage>
        <taxon>Eukaryota</taxon>
        <taxon>Fungi</taxon>
        <taxon>Dikarya</taxon>
        <taxon>Basidiomycota</taxon>
        <taxon>Agaricomycotina</taxon>
        <taxon>Agaricomycetes</taxon>
        <taxon>Agaricomycetidae</taxon>
        <taxon>Agaricales</taxon>
        <taxon>Fistulinaceae</taxon>
        <taxon>Fistulina</taxon>
    </lineage>
</organism>
<keyword evidence="3 7" id="KW-0489">Methyltransferase</keyword>
<evidence type="ECO:0000256" key="1">
    <source>
        <dbReference type="ARBA" id="ARBA00004173"/>
    </source>
</evidence>
<dbReference type="Proteomes" id="UP000054144">
    <property type="component" value="Unassembled WGS sequence"/>
</dbReference>
<dbReference type="InterPro" id="IPR029063">
    <property type="entry name" value="SAM-dependent_MTases_sf"/>
</dbReference>
<proteinExistence type="inferred from homology"/>
<dbReference type="PANTHER" id="PTHR12049">
    <property type="entry name" value="PROTEIN ARGININE METHYLTRANSFERASE NDUFAF7, MITOCHONDRIAL"/>
    <property type="match status" value="1"/>
</dbReference>
<accession>A0A0D7ALU9</accession>
<evidence type="ECO:0000313" key="9">
    <source>
        <dbReference type="EMBL" id="KIY51753.1"/>
    </source>
</evidence>
<dbReference type="InterPro" id="IPR003788">
    <property type="entry name" value="NDUFAF7"/>
</dbReference>
<comment type="similarity">
    <text evidence="2 7">Belongs to the NDUFAF7 family.</text>
</comment>
<feature type="compositionally biased region" description="Polar residues" evidence="8">
    <location>
        <begin position="388"/>
        <end position="404"/>
    </location>
</feature>
<comment type="catalytic activity">
    <reaction evidence="6 7">
        <text>L-arginyl-[protein] + 2 S-adenosyl-L-methionine = N(omega),N(omega)'-dimethyl-L-arginyl-[protein] + 2 S-adenosyl-L-homocysteine + 2 H(+)</text>
        <dbReference type="Rhea" id="RHEA:48108"/>
        <dbReference type="Rhea" id="RHEA-COMP:10532"/>
        <dbReference type="Rhea" id="RHEA-COMP:11992"/>
        <dbReference type="ChEBI" id="CHEBI:15378"/>
        <dbReference type="ChEBI" id="CHEBI:29965"/>
        <dbReference type="ChEBI" id="CHEBI:57856"/>
        <dbReference type="ChEBI" id="CHEBI:59789"/>
        <dbReference type="ChEBI" id="CHEBI:88221"/>
        <dbReference type="EC" id="2.1.1.320"/>
    </reaction>
</comment>
<feature type="non-terminal residue" evidence="9">
    <location>
        <position position="1"/>
    </location>
</feature>
<evidence type="ECO:0000313" key="10">
    <source>
        <dbReference type="Proteomes" id="UP000054144"/>
    </source>
</evidence>
<evidence type="ECO:0000256" key="7">
    <source>
        <dbReference type="RuleBase" id="RU364114"/>
    </source>
</evidence>
<dbReference type="OrthoDB" id="438553at2759"/>
<dbReference type="EMBL" id="KN881648">
    <property type="protein sequence ID" value="KIY51753.1"/>
    <property type="molecule type" value="Genomic_DNA"/>
</dbReference>
<dbReference type="EC" id="2.1.1.320" evidence="7"/>
<dbReference type="GO" id="GO:0005739">
    <property type="term" value="C:mitochondrion"/>
    <property type="evidence" value="ECO:0007669"/>
    <property type="project" value="UniProtKB-SubCell"/>
</dbReference>
<keyword evidence="4 7" id="KW-0808">Transferase</keyword>
<name>A0A0D7ALU9_9AGAR</name>
<gene>
    <name evidence="9" type="ORF">FISHEDRAFT_36441</name>
</gene>
<dbReference type="InterPro" id="IPR038375">
    <property type="entry name" value="NDUFAF7_sf"/>
</dbReference>
<comment type="subcellular location">
    <subcellularLocation>
        <location evidence="1 7">Mitochondrion</location>
    </subcellularLocation>
</comment>
<evidence type="ECO:0000256" key="6">
    <source>
        <dbReference type="ARBA" id="ARBA00048612"/>
    </source>
</evidence>
<dbReference type="Gene3D" id="3.40.50.12710">
    <property type="match status" value="1"/>
</dbReference>
<evidence type="ECO:0000256" key="8">
    <source>
        <dbReference type="SAM" id="MobiDB-lite"/>
    </source>
</evidence>
<evidence type="ECO:0000256" key="5">
    <source>
        <dbReference type="ARBA" id="ARBA00023128"/>
    </source>
</evidence>
<dbReference type="GO" id="GO:0032259">
    <property type="term" value="P:methylation"/>
    <property type="evidence" value="ECO:0007669"/>
    <property type="project" value="UniProtKB-KW"/>
</dbReference>